<dbReference type="EMBL" id="JANPWB010000008">
    <property type="protein sequence ID" value="KAJ1161330.1"/>
    <property type="molecule type" value="Genomic_DNA"/>
</dbReference>
<evidence type="ECO:0000256" key="1">
    <source>
        <dbReference type="SAM" id="MobiDB-lite"/>
    </source>
</evidence>
<sequence>MKPPAKVVMRALMLEQSSMLSLTFKSLLRLPTYVVWQVLIGEENKDEDQGHCLRGLGAVRLVFRSLSLLQTKSSLPPLQKEKEGVVVSPESVQDWLTHSGDRSKTSGVRREGHGDDCTEQTQRSLGKLVDRIESIRLHVESMGKLLQTQEVTIFMVSKGDHSLT</sequence>
<protein>
    <submittedName>
        <fullName evidence="2">Uncharacterized protein</fullName>
    </submittedName>
</protein>
<comment type="caution">
    <text evidence="2">The sequence shown here is derived from an EMBL/GenBank/DDBJ whole genome shotgun (WGS) entry which is preliminary data.</text>
</comment>
<evidence type="ECO:0000313" key="3">
    <source>
        <dbReference type="Proteomes" id="UP001066276"/>
    </source>
</evidence>
<organism evidence="2 3">
    <name type="scientific">Pleurodeles waltl</name>
    <name type="common">Iberian ribbed newt</name>
    <dbReference type="NCBI Taxonomy" id="8319"/>
    <lineage>
        <taxon>Eukaryota</taxon>
        <taxon>Metazoa</taxon>
        <taxon>Chordata</taxon>
        <taxon>Craniata</taxon>
        <taxon>Vertebrata</taxon>
        <taxon>Euteleostomi</taxon>
        <taxon>Amphibia</taxon>
        <taxon>Batrachia</taxon>
        <taxon>Caudata</taxon>
        <taxon>Salamandroidea</taxon>
        <taxon>Salamandridae</taxon>
        <taxon>Pleurodelinae</taxon>
        <taxon>Pleurodeles</taxon>
    </lineage>
</organism>
<accession>A0AAV7SD86</accession>
<gene>
    <name evidence="2" type="ORF">NDU88_001817</name>
</gene>
<name>A0AAV7SD86_PLEWA</name>
<dbReference type="AlphaFoldDB" id="A0AAV7SD86"/>
<dbReference type="Proteomes" id="UP001066276">
    <property type="component" value="Chromosome 4_2"/>
</dbReference>
<feature type="compositionally biased region" description="Basic and acidic residues" evidence="1">
    <location>
        <begin position="99"/>
        <end position="116"/>
    </location>
</feature>
<evidence type="ECO:0000313" key="2">
    <source>
        <dbReference type="EMBL" id="KAJ1161330.1"/>
    </source>
</evidence>
<proteinExistence type="predicted"/>
<keyword evidence="3" id="KW-1185">Reference proteome</keyword>
<reference evidence="2" key="1">
    <citation type="journal article" date="2022" name="bioRxiv">
        <title>Sequencing and chromosome-scale assembly of the giantPleurodeles waltlgenome.</title>
        <authorList>
            <person name="Brown T."/>
            <person name="Elewa A."/>
            <person name="Iarovenko S."/>
            <person name="Subramanian E."/>
            <person name="Araus A.J."/>
            <person name="Petzold A."/>
            <person name="Susuki M."/>
            <person name="Suzuki K.-i.T."/>
            <person name="Hayashi T."/>
            <person name="Toyoda A."/>
            <person name="Oliveira C."/>
            <person name="Osipova E."/>
            <person name="Leigh N.D."/>
            <person name="Simon A."/>
            <person name="Yun M.H."/>
        </authorList>
    </citation>
    <scope>NUCLEOTIDE SEQUENCE</scope>
    <source>
        <strain evidence="2">20211129_DDA</strain>
        <tissue evidence="2">Liver</tissue>
    </source>
</reference>
<feature type="region of interest" description="Disordered" evidence="1">
    <location>
        <begin position="96"/>
        <end position="121"/>
    </location>
</feature>